<evidence type="ECO:0000313" key="1">
    <source>
        <dbReference type="EMBL" id="SUZ65089.1"/>
    </source>
</evidence>
<protein>
    <submittedName>
        <fullName evidence="1">Uncharacterized protein</fullName>
    </submittedName>
</protein>
<accession>A0A381PG38</accession>
<organism evidence="1">
    <name type="scientific">marine metagenome</name>
    <dbReference type="NCBI Taxonomy" id="408172"/>
    <lineage>
        <taxon>unclassified sequences</taxon>
        <taxon>metagenomes</taxon>
        <taxon>ecological metagenomes</taxon>
    </lineage>
</organism>
<dbReference type="AlphaFoldDB" id="A0A381PG38"/>
<dbReference type="EMBL" id="UINC01000950">
    <property type="protein sequence ID" value="SUZ65089.1"/>
    <property type="molecule type" value="Genomic_DNA"/>
</dbReference>
<dbReference type="PROSITE" id="PS51257">
    <property type="entry name" value="PROKAR_LIPOPROTEIN"/>
    <property type="match status" value="1"/>
</dbReference>
<gene>
    <name evidence="1" type="ORF">METZ01_LOCUS17943</name>
</gene>
<name>A0A381PG38_9ZZZZ</name>
<proteinExistence type="predicted"/>
<sequence>MNTALQRLLLFGIVIVVTGCDNVEWGGIDVSLRSPSDSLVSDRPPADAEVVGDTVPEGPSLGPVLYLGYRDGEEATLVPVAEIGPDGLSPIEGIGSVEASRAFASDHLTPGLQFTLFSEGAQIGSFSAESFSVDERYCRVRPQVRGQIQLIPTVSAVQKFLAAPAREGSQLGYGTYSPVAQTTELRNTSLRMALRVLRDVGVFFTGDVRDIRQDIQVFRARPGATPTVVATFVSDDDLAVGPAPREAYSIFLTADDDNGADYRRTYVDYRLSSLDGKGATRYFDHLDIDGDGSEEMVIEVMGEQSMWLSTLTRQGGDWVEDYRDPCGLAPTSSGLGR</sequence>
<reference evidence="1" key="1">
    <citation type="submission" date="2018-05" db="EMBL/GenBank/DDBJ databases">
        <authorList>
            <person name="Lanie J.A."/>
            <person name="Ng W.-L."/>
            <person name="Kazmierczak K.M."/>
            <person name="Andrzejewski T.M."/>
            <person name="Davidsen T.M."/>
            <person name="Wayne K.J."/>
            <person name="Tettelin H."/>
            <person name="Glass J.I."/>
            <person name="Rusch D."/>
            <person name="Podicherti R."/>
            <person name="Tsui H.-C.T."/>
            <person name="Winkler M.E."/>
        </authorList>
    </citation>
    <scope>NUCLEOTIDE SEQUENCE</scope>
</reference>